<dbReference type="InParanoid" id="A0A673A704"/>
<dbReference type="Pfam" id="PF12796">
    <property type="entry name" value="Ank_2"/>
    <property type="match status" value="1"/>
</dbReference>
<feature type="compositionally biased region" description="Gly residues" evidence="5">
    <location>
        <begin position="64"/>
        <end position="75"/>
    </location>
</feature>
<dbReference type="Proteomes" id="UP000472271">
    <property type="component" value="Chromosome 2"/>
</dbReference>
<organism evidence="7 8">
    <name type="scientific">Sphaeramia orbicularis</name>
    <name type="common">orbiculate cardinalfish</name>
    <dbReference type="NCBI Taxonomy" id="375764"/>
    <lineage>
        <taxon>Eukaryota</taxon>
        <taxon>Metazoa</taxon>
        <taxon>Chordata</taxon>
        <taxon>Craniata</taxon>
        <taxon>Vertebrata</taxon>
        <taxon>Euteleostomi</taxon>
        <taxon>Actinopterygii</taxon>
        <taxon>Neopterygii</taxon>
        <taxon>Teleostei</taxon>
        <taxon>Neoteleostei</taxon>
        <taxon>Acanthomorphata</taxon>
        <taxon>Gobiaria</taxon>
        <taxon>Kurtiformes</taxon>
        <taxon>Apogonoidei</taxon>
        <taxon>Apogonidae</taxon>
        <taxon>Apogoninae</taxon>
        <taxon>Sphaeramia</taxon>
    </lineage>
</organism>
<evidence type="ECO:0000256" key="1">
    <source>
        <dbReference type="ARBA" id="ARBA00022737"/>
    </source>
</evidence>
<feature type="region of interest" description="Disordered" evidence="5">
    <location>
        <begin position="142"/>
        <end position="168"/>
    </location>
</feature>
<feature type="compositionally biased region" description="Low complexity" evidence="5">
    <location>
        <begin position="142"/>
        <end position="156"/>
    </location>
</feature>
<reference evidence="7" key="1">
    <citation type="submission" date="2019-06" db="EMBL/GenBank/DDBJ databases">
        <authorList>
            <consortium name="Wellcome Sanger Institute Data Sharing"/>
        </authorList>
    </citation>
    <scope>NUCLEOTIDE SEQUENCE [LARGE SCALE GENOMIC DNA]</scope>
</reference>
<comment type="similarity">
    <text evidence="3">Belongs to the SOWAH family.</text>
</comment>
<evidence type="ECO:0000256" key="5">
    <source>
        <dbReference type="SAM" id="MobiDB-lite"/>
    </source>
</evidence>
<gene>
    <name evidence="7" type="primary">LOC115430428</name>
</gene>
<evidence type="ECO:0000256" key="3">
    <source>
        <dbReference type="ARBA" id="ARBA00038122"/>
    </source>
</evidence>
<keyword evidence="8" id="KW-1185">Reference proteome</keyword>
<evidence type="ECO:0000259" key="6">
    <source>
        <dbReference type="Pfam" id="PF25877"/>
    </source>
</evidence>
<evidence type="ECO:0000256" key="4">
    <source>
        <dbReference type="PROSITE-ProRule" id="PRU00023"/>
    </source>
</evidence>
<accession>A0A673A704</accession>
<dbReference type="AlphaFoldDB" id="A0A673A704"/>
<dbReference type="PANTHER" id="PTHR14491:SF4">
    <property type="entry name" value="ANKYRIN REPEAT DOMAIN-CONTAINING PROTEIN SOWAHC"/>
    <property type="match status" value="1"/>
</dbReference>
<dbReference type="Gene3D" id="1.25.40.20">
    <property type="entry name" value="Ankyrin repeat-containing domain"/>
    <property type="match status" value="1"/>
</dbReference>
<dbReference type="InterPro" id="IPR002110">
    <property type="entry name" value="Ankyrin_rpt"/>
</dbReference>
<dbReference type="InterPro" id="IPR036770">
    <property type="entry name" value="Ankyrin_rpt-contain_sf"/>
</dbReference>
<feature type="region of interest" description="Disordered" evidence="5">
    <location>
        <begin position="63"/>
        <end position="114"/>
    </location>
</feature>
<dbReference type="Ensembl" id="ENSSORT00005026109.1">
    <property type="protein sequence ID" value="ENSSORP00005025350.1"/>
    <property type="gene ID" value="ENSSORG00005012201.1"/>
</dbReference>
<feature type="domain" description="SOWAHA-C winged helix-turn-helix" evidence="6">
    <location>
        <begin position="21"/>
        <end position="63"/>
    </location>
</feature>
<reference evidence="7" key="2">
    <citation type="submission" date="2025-08" db="UniProtKB">
        <authorList>
            <consortium name="Ensembl"/>
        </authorList>
    </citation>
    <scope>IDENTIFICATION</scope>
</reference>
<evidence type="ECO:0000256" key="2">
    <source>
        <dbReference type="ARBA" id="ARBA00023043"/>
    </source>
</evidence>
<dbReference type="Pfam" id="PF25877">
    <property type="entry name" value="WHD_SOWAH"/>
    <property type="match status" value="1"/>
</dbReference>
<dbReference type="InterPro" id="IPR058889">
    <property type="entry name" value="WHD_SOWAHA-C"/>
</dbReference>
<dbReference type="SUPFAM" id="SSF48403">
    <property type="entry name" value="Ankyrin repeat"/>
    <property type="match status" value="1"/>
</dbReference>
<reference evidence="7" key="3">
    <citation type="submission" date="2025-09" db="UniProtKB">
        <authorList>
            <consortium name="Ensembl"/>
        </authorList>
    </citation>
    <scope>IDENTIFICATION</scope>
</reference>
<evidence type="ECO:0000313" key="8">
    <source>
        <dbReference type="Proteomes" id="UP000472271"/>
    </source>
</evidence>
<dbReference type="PANTHER" id="PTHR14491">
    <property type="entry name" value="SOSONDOWAH, ISOFORM G"/>
    <property type="match status" value="1"/>
</dbReference>
<dbReference type="SMART" id="SM00248">
    <property type="entry name" value="ANK"/>
    <property type="match status" value="2"/>
</dbReference>
<keyword evidence="2 4" id="KW-0040">ANK repeat</keyword>
<dbReference type="PROSITE" id="PS50297">
    <property type="entry name" value="ANK_REP_REGION"/>
    <property type="match status" value="1"/>
</dbReference>
<keyword evidence="1" id="KW-0677">Repeat</keyword>
<feature type="repeat" description="ANK" evidence="4">
    <location>
        <begin position="245"/>
        <end position="266"/>
    </location>
</feature>
<evidence type="ECO:0000313" key="7">
    <source>
        <dbReference type="Ensembl" id="ENSSORP00005025350.1"/>
    </source>
</evidence>
<feature type="region of interest" description="Disordered" evidence="5">
    <location>
        <begin position="320"/>
        <end position="350"/>
    </location>
</feature>
<dbReference type="PROSITE" id="PS50088">
    <property type="entry name" value="ANK_REPEAT"/>
    <property type="match status" value="1"/>
</dbReference>
<protein>
    <submittedName>
        <fullName evidence="7">Sosondowah ankyrin repeat domain family member C</fullName>
    </submittedName>
</protein>
<sequence>MASEFRQQVPVRCLKPGGAPVNTADLTEHFRPLRDTFQTVVGSVAFVKTENGIKCVCLTKKGQGDGACSGTGTGDTGVSRHPPRARQVPGSGYGNGGSPRTGPRGSEGSATPKASRRHFLQAMIDSSPQVRRSVAMRGSVYLSSKSDSDSASVASSNPDEDDDPAPVTLDPLEHEWMLCASDGEWASLSRLLAAEPALLLKKDFVTGFTCLHWAAKHGKPKLIALVVNFAKRHGVPISVDVRSNAGYTPLHVAAMHNHTEVVKLLVGAYDANVEIRDYSGKKACQYLSEQAGAQSADCQDGGRWRFSRVLQSNLKPLRLLNNDGGDEADGEGRQQEKPLRRKSSLSGMKPRLQRLRMRTSQIVHSVTFHDTEELEKCGRGSWRSRPKTHFFG</sequence>
<proteinExistence type="inferred from homology"/>
<name>A0A673A704_9TELE</name>